<evidence type="ECO:0000313" key="8">
    <source>
        <dbReference type="EMBL" id="CDS83127.1"/>
    </source>
</evidence>
<dbReference type="EMBL" id="LK932861">
    <property type="protein sequence ID" value="CDS98243.1"/>
    <property type="molecule type" value="Genomic_DNA"/>
</dbReference>
<feature type="domain" description="PurE" evidence="7">
    <location>
        <begin position="1"/>
        <end position="149"/>
    </location>
</feature>
<comment type="catalytic activity">
    <reaction evidence="3 4">
        <text>5-carboxyamino-1-(5-phospho-D-ribosyl)imidazole + H(+) = 5-amino-1-(5-phospho-D-ribosyl)imidazole-4-carboxylate</text>
        <dbReference type="Rhea" id="RHEA:13193"/>
        <dbReference type="ChEBI" id="CHEBI:15378"/>
        <dbReference type="ChEBI" id="CHEBI:58730"/>
        <dbReference type="ChEBI" id="CHEBI:77657"/>
        <dbReference type="EC" id="5.4.99.18"/>
    </reaction>
</comment>
<dbReference type="Gene3D" id="3.40.50.1970">
    <property type="match status" value="1"/>
</dbReference>
<reference evidence="10" key="1">
    <citation type="submission" date="2014-07" db="EMBL/GenBank/DDBJ databases">
        <authorList>
            <person name="Monot Marc"/>
        </authorList>
    </citation>
    <scope>NUCLEOTIDE SEQUENCE</scope>
    <source>
        <strain evidence="10">7032989</strain>
        <strain evidence="9">7032994</strain>
    </source>
</reference>
<dbReference type="InterPro" id="IPR033747">
    <property type="entry name" value="PurE_ClassI"/>
</dbReference>
<dbReference type="GO" id="GO:0016829">
    <property type="term" value="F:lyase activity"/>
    <property type="evidence" value="ECO:0007669"/>
    <property type="project" value="UniProtKB-KW"/>
</dbReference>
<feature type="binding site" evidence="3 5">
    <location>
        <position position="12"/>
    </location>
    <ligand>
        <name>substrate</name>
    </ligand>
</feature>
<comment type="function">
    <text evidence="3 4">Catalyzes the conversion of N5-carboxyaminoimidazole ribonucleotide (N5-CAIR) to 4-carboxy-5-aminoimidazole ribonucleotide (CAIR).</text>
</comment>
<dbReference type="SMART" id="SM01001">
    <property type="entry name" value="AIRC"/>
    <property type="match status" value="1"/>
</dbReference>
<dbReference type="EMBL" id="LK932465">
    <property type="protein sequence ID" value="CDS83127.1"/>
    <property type="molecule type" value="Genomic_DNA"/>
</dbReference>
<dbReference type="NCBIfam" id="TIGR01162">
    <property type="entry name" value="purE"/>
    <property type="match status" value="1"/>
</dbReference>
<feature type="binding site" evidence="3 5">
    <location>
        <position position="39"/>
    </location>
    <ligand>
        <name>substrate</name>
    </ligand>
</feature>
<evidence type="ECO:0000256" key="2">
    <source>
        <dbReference type="ARBA" id="ARBA00023235"/>
    </source>
</evidence>
<organism evidence="10">
    <name type="scientific">Clostridioides difficile</name>
    <name type="common">Peptoclostridium difficile</name>
    <dbReference type="NCBI Taxonomy" id="1496"/>
    <lineage>
        <taxon>Bacteria</taxon>
        <taxon>Bacillati</taxon>
        <taxon>Bacillota</taxon>
        <taxon>Clostridia</taxon>
        <taxon>Peptostreptococcales</taxon>
        <taxon>Peptostreptococcaceae</taxon>
        <taxon>Clostridioides</taxon>
    </lineage>
</organism>
<comment type="pathway">
    <text evidence="3 4">Purine metabolism; IMP biosynthesis via de novo pathway; 5-amino-1-(5-phospho-D-ribosyl)imidazole-4-carboxylate from 5-amino-1-(5-phospho-D-ribosyl)imidazole (N5-CAIR route): step 2/2.</text>
</comment>
<dbReference type="InterPro" id="IPR000031">
    <property type="entry name" value="PurE_dom"/>
</dbReference>
<feature type="coiled-coil region" evidence="6">
    <location>
        <begin position="124"/>
        <end position="151"/>
    </location>
</feature>
<evidence type="ECO:0000256" key="3">
    <source>
        <dbReference type="HAMAP-Rule" id="MF_01929"/>
    </source>
</evidence>
<evidence type="ECO:0000259" key="7">
    <source>
        <dbReference type="SMART" id="SM01001"/>
    </source>
</evidence>
<dbReference type="InterPro" id="IPR024694">
    <property type="entry name" value="PurE_prokaryotes"/>
</dbReference>
<dbReference type="GO" id="GO:0034023">
    <property type="term" value="F:5-(carboxyamino)imidazole ribonucleotide mutase activity"/>
    <property type="evidence" value="ECO:0007669"/>
    <property type="project" value="UniProtKB-UniRule"/>
</dbReference>
<dbReference type="AlphaFoldDB" id="A0A069ASS1"/>
<keyword evidence="2 3" id="KW-0413">Isomerase</keyword>
<protein>
    <recommendedName>
        <fullName evidence="3 4">N5-carboxyaminoimidazole ribonucleotide mutase</fullName>
        <shortName evidence="3 4">N5-CAIR mutase</shortName>
        <ecNumber evidence="3 4">5.4.99.18</ecNumber>
    </recommendedName>
    <alternativeName>
        <fullName evidence="3">5-(carboxyamino)imidazole ribonucleotide mutase</fullName>
    </alternativeName>
</protein>
<dbReference type="EMBL" id="LK932347">
    <property type="protein sequence ID" value="CDS83272.1"/>
    <property type="molecule type" value="Genomic_DNA"/>
</dbReference>
<dbReference type="HAMAP" id="MF_01929">
    <property type="entry name" value="PurE_classI"/>
    <property type="match status" value="1"/>
</dbReference>
<keyword evidence="10" id="KW-0456">Lyase</keyword>
<evidence type="ECO:0000256" key="6">
    <source>
        <dbReference type="SAM" id="Coils"/>
    </source>
</evidence>
<evidence type="ECO:0000313" key="9">
    <source>
        <dbReference type="EMBL" id="CDS83272.1"/>
    </source>
</evidence>
<dbReference type="PANTHER" id="PTHR23046">
    <property type="entry name" value="PHOSPHORIBOSYLAMINOIMIDAZOLE CARBOXYLASE CATALYTIC SUBUNIT"/>
    <property type="match status" value="1"/>
</dbReference>
<sequence>MKVAVVMGSKSDYPKLEEGIKLLEKYGIEVVARALSAHRTPEQLSIFLKEIEDDIDVIIAAAGKAAHLPGVIASQTLIPVIGLPIKSSTMDGLDSLLSIVQMPKGIPVATVTIDLGLNAALLALQIMTLKYPKLKEDLKSYREEMAQKVLEDDKNLRG</sequence>
<accession>A0A069ASS1</accession>
<proteinExistence type="inferred from homology"/>
<evidence type="ECO:0000313" key="10">
    <source>
        <dbReference type="EMBL" id="CDS98243.1"/>
    </source>
</evidence>
<comment type="similarity">
    <text evidence="3">Belongs to the AIR carboxylase family. Class I subfamily.</text>
</comment>
<name>A0A069ASS1_CLODI</name>
<feature type="binding site" evidence="3 5">
    <location>
        <position position="9"/>
    </location>
    <ligand>
        <name>substrate</name>
    </ligand>
</feature>
<dbReference type="PANTHER" id="PTHR23046:SF2">
    <property type="entry name" value="PHOSPHORIBOSYLAMINOIMIDAZOLE CARBOXYLASE"/>
    <property type="match status" value="1"/>
</dbReference>
<dbReference type="GO" id="GO:0006189">
    <property type="term" value="P:'de novo' IMP biosynthetic process"/>
    <property type="evidence" value="ECO:0007669"/>
    <property type="project" value="UniProtKB-UniRule"/>
</dbReference>
<dbReference type="RefSeq" id="WP_021366047.1">
    <property type="nucleotide sequence ID" value="NZ_BBYB01000122.1"/>
</dbReference>
<dbReference type="EC" id="5.4.99.18" evidence="3 4"/>
<keyword evidence="6" id="KW-0175">Coiled coil</keyword>
<evidence type="ECO:0000256" key="5">
    <source>
        <dbReference type="PIRSR" id="PIRSR001338-1"/>
    </source>
</evidence>
<dbReference type="UniPathway" id="UPA00074">
    <property type="reaction ID" value="UER00943"/>
</dbReference>
<gene>
    <name evidence="3 10" type="primary">purE</name>
    <name evidence="10" type="ORF">BN1095_210120</name>
    <name evidence="8" type="ORF">BN1096_160113</name>
    <name evidence="9" type="ORF">BN1097_140115</name>
</gene>
<dbReference type="SUPFAM" id="SSF52255">
    <property type="entry name" value="N5-CAIR mutase (phosphoribosylaminoimidazole carboxylase, PurE)"/>
    <property type="match status" value="1"/>
</dbReference>
<evidence type="ECO:0000256" key="4">
    <source>
        <dbReference type="PIRNR" id="PIRNR001338"/>
    </source>
</evidence>
<dbReference type="PIRSF" id="PIRSF001338">
    <property type="entry name" value="AIR_carboxylase"/>
    <property type="match status" value="1"/>
</dbReference>
<dbReference type="Pfam" id="PF00731">
    <property type="entry name" value="AIRC"/>
    <property type="match status" value="1"/>
</dbReference>
<evidence type="ECO:0000256" key="1">
    <source>
        <dbReference type="ARBA" id="ARBA00022755"/>
    </source>
</evidence>
<keyword evidence="1 3" id="KW-0658">Purine biosynthesis</keyword>